<protein>
    <submittedName>
        <fullName evidence="3">Glycine betaine ABC transporter substrate-binding protein</fullName>
    </submittedName>
</protein>
<name>A0ABP9TJG2_9MICC</name>
<proteinExistence type="predicted"/>
<evidence type="ECO:0000256" key="1">
    <source>
        <dbReference type="SAM" id="SignalP"/>
    </source>
</evidence>
<dbReference type="InterPro" id="IPR007210">
    <property type="entry name" value="ABC_Gly_betaine_transp_sub-bd"/>
</dbReference>
<dbReference type="EMBL" id="BAABLK010000022">
    <property type="protein sequence ID" value="GAA5226541.1"/>
    <property type="molecule type" value="Genomic_DNA"/>
</dbReference>
<feature type="signal peptide" evidence="1">
    <location>
        <begin position="1"/>
        <end position="28"/>
    </location>
</feature>
<comment type="caution">
    <text evidence="3">The sequence shown here is derived from an EMBL/GenBank/DDBJ whole genome shotgun (WGS) entry which is preliminary data.</text>
</comment>
<keyword evidence="1" id="KW-0732">Signal</keyword>
<dbReference type="SUPFAM" id="SSF53850">
    <property type="entry name" value="Periplasmic binding protein-like II"/>
    <property type="match status" value="1"/>
</dbReference>
<dbReference type="Pfam" id="PF04069">
    <property type="entry name" value="OpuAC"/>
    <property type="match status" value="1"/>
</dbReference>
<feature type="chain" id="PRO_5047085286" evidence="1">
    <location>
        <begin position="29"/>
        <end position="330"/>
    </location>
</feature>
<dbReference type="Proteomes" id="UP001501257">
    <property type="component" value="Unassembled WGS sequence"/>
</dbReference>
<feature type="domain" description="ABC-type glycine betaine transport system substrate-binding" evidence="2">
    <location>
        <begin position="52"/>
        <end position="321"/>
    </location>
</feature>
<reference evidence="4" key="1">
    <citation type="journal article" date="2019" name="Int. J. Syst. Evol. Microbiol.">
        <title>The Global Catalogue of Microorganisms (GCM) 10K type strain sequencing project: providing services to taxonomists for standard genome sequencing and annotation.</title>
        <authorList>
            <consortium name="The Broad Institute Genomics Platform"/>
            <consortium name="The Broad Institute Genome Sequencing Center for Infectious Disease"/>
            <person name="Wu L."/>
            <person name="Ma J."/>
        </authorList>
    </citation>
    <scope>NUCLEOTIDE SEQUENCE [LARGE SCALE GENOMIC DNA]</scope>
    <source>
        <strain evidence="4">JCM 18952</strain>
    </source>
</reference>
<evidence type="ECO:0000313" key="4">
    <source>
        <dbReference type="Proteomes" id="UP001501257"/>
    </source>
</evidence>
<dbReference type="Gene3D" id="3.40.190.10">
    <property type="entry name" value="Periplasmic binding protein-like II"/>
    <property type="match status" value="1"/>
</dbReference>
<dbReference type="PROSITE" id="PS51257">
    <property type="entry name" value="PROKAR_LIPOPROTEIN"/>
    <property type="match status" value="1"/>
</dbReference>
<dbReference type="CDD" id="cd13611">
    <property type="entry name" value="PBP2_YehZ"/>
    <property type="match status" value="1"/>
</dbReference>
<keyword evidence="4" id="KW-1185">Reference proteome</keyword>
<evidence type="ECO:0000313" key="3">
    <source>
        <dbReference type="EMBL" id="GAA5226541.1"/>
    </source>
</evidence>
<evidence type="ECO:0000259" key="2">
    <source>
        <dbReference type="Pfam" id="PF04069"/>
    </source>
</evidence>
<dbReference type="Gene3D" id="3.40.190.120">
    <property type="entry name" value="Osmoprotection protein (prox), domain 2"/>
    <property type="match status" value="1"/>
</dbReference>
<sequence>MKLGKFLKSATVVAAAGLVLSGCGLAPATSYVPLAAPGSIQPLEGLEAGAKMTVTGKNYTEALILGKIAVLASQAAGFKVTDLTNVPGSVPARKLLVSGRADVMWDYTGTAWLTYMGHEEGIPDPEEQWQAVHDEDLDNGVLWGQPAPMNNTYAMAVRTEAVKDLGGISKLSQLKDLPVKDRTFCVESEFNSRSDGMNPMLEHYGLKRGDPQGVPDSNIGIYDTGAVYSATDKGDCNFGEVFTTDGRIKALGLTVLEDDEGFFPAYNGAPVFYKAFVDEYPGIVDVFAQISPLLTVEALQAMNLEVDVKGREPADVAFEWMVDKGLVTKP</sequence>
<gene>
    <name evidence="3" type="ORF">GCM10025778_10740</name>
</gene>
<organism evidence="3 4">
    <name type="scientific">Paeniglutamicibacter antarcticus</name>
    <dbReference type="NCBI Taxonomy" id="494023"/>
    <lineage>
        <taxon>Bacteria</taxon>
        <taxon>Bacillati</taxon>
        <taxon>Actinomycetota</taxon>
        <taxon>Actinomycetes</taxon>
        <taxon>Micrococcales</taxon>
        <taxon>Micrococcaceae</taxon>
        <taxon>Paeniglutamicibacter</taxon>
    </lineage>
</organism>
<dbReference type="RefSeq" id="WP_210099600.1">
    <property type="nucleotide sequence ID" value="NZ_BAABLK010000022.1"/>
</dbReference>
<accession>A0ABP9TJG2</accession>